<accession>A0A392PDD9</accession>
<protein>
    <submittedName>
        <fullName evidence="2">UBX domain-containing protein 1-like</fullName>
    </submittedName>
</protein>
<dbReference type="EMBL" id="LXQA010073886">
    <property type="protein sequence ID" value="MCI09794.1"/>
    <property type="molecule type" value="Genomic_DNA"/>
</dbReference>
<evidence type="ECO:0000313" key="3">
    <source>
        <dbReference type="Proteomes" id="UP000265520"/>
    </source>
</evidence>
<dbReference type="Pfam" id="PF22562">
    <property type="entry name" value="UBA_7"/>
    <property type="match status" value="1"/>
</dbReference>
<dbReference type="InterPro" id="IPR009060">
    <property type="entry name" value="UBA-like_sf"/>
</dbReference>
<feature type="domain" description="UBA" evidence="1">
    <location>
        <begin position="5"/>
        <end position="42"/>
    </location>
</feature>
<keyword evidence="3" id="KW-1185">Reference proteome</keyword>
<comment type="caution">
    <text evidence="2">The sequence shown here is derived from an EMBL/GenBank/DDBJ whole genome shotgun (WGS) entry which is preliminary data.</text>
</comment>
<organism evidence="2 3">
    <name type="scientific">Trifolium medium</name>
    <dbReference type="NCBI Taxonomy" id="97028"/>
    <lineage>
        <taxon>Eukaryota</taxon>
        <taxon>Viridiplantae</taxon>
        <taxon>Streptophyta</taxon>
        <taxon>Embryophyta</taxon>
        <taxon>Tracheophyta</taxon>
        <taxon>Spermatophyta</taxon>
        <taxon>Magnoliopsida</taxon>
        <taxon>eudicotyledons</taxon>
        <taxon>Gunneridae</taxon>
        <taxon>Pentapetalae</taxon>
        <taxon>rosids</taxon>
        <taxon>fabids</taxon>
        <taxon>Fabales</taxon>
        <taxon>Fabaceae</taxon>
        <taxon>Papilionoideae</taxon>
        <taxon>50 kb inversion clade</taxon>
        <taxon>NPAAA clade</taxon>
        <taxon>Hologalegina</taxon>
        <taxon>IRL clade</taxon>
        <taxon>Trifolieae</taxon>
        <taxon>Trifolium</taxon>
    </lineage>
</organism>
<dbReference type="PANTHER" id="PTHR46713:SF1">
    <property type="entry name" value="F13M7.16 PROTEIN"/>
    <property type="match status" value="1"/>
</dbReference>
<dbReference type="Proteomes" id="UP000265520">
    <property type="component" value="Unassembled WGS sequence"/>
</dbReference>
<proteinExistence type="predicted"/>
<name>A0A392PDD9_9FABA</name>
<dbReference type="AlphaFoldDB" id="A0A392PDD9"/>
<dbReference type="Gene3D" id="1.10.8.10">
    <property type="entry name" value="DNA helicase RuvA subunit, C-terminal domain"/>
    <property type="match status" value="1"/>
</dbReference>
<evidence type="ECO:0000313" key="2">
    <source>
        <dbReference type="EMBL" id="MCI09794.1"/>
    </source>
</evidence>
<evidence type="ECO:0000259" key="1">
    <source>
        <dbReference type="PROSITE" id="PS50030"/>
    </source>
</evidence>
<dbReference type="PANTHER" id="PTHR46713">
    <property type="entry name" value="F13M7.16 PROTEIN"/>
    <property type="match status" value="1"/>
</dbReference>
<dbReference type="SUPFAM" id="SSF46934">
    <property type="entry name" value="UBA-like"/>
    <property type="match status" value="1"/>
</dbReference>
<reference evidence="2 3" key="1">
    <citation type="journal article" date="2018" name="Front. Plant Sci.">
        <title>Red Clover (Trifolium pratense) and Zigzag Clover (T. medium) - A Picture of Genomic Similarities and Differences.</title>
        <authorList>
            <person name="Dluhosova J."/>
            <person name="Istvanek J."/>
            <person name="Nedelnik J."/>
            <person name="Repkova J."/>
        </authorList>
    </citation>
    <scope>NUCLEOTIDE SEQUENCE [LARGE SCALE GENOMIC DNA]</scope>
    <source>
        <strain evidence="3">cv. 10/8</strain>
        <tissue evidence="2">Leaf</tissue>
    </source>
</reference>
<sequence>MVVPEVDKKLLEELESMGFSTARATRALHFSEYQVDRVDTHA</sequence>
<dbReference type="PROSITE" id="PS50030">
    <property type="entry name" value="UBA"/>
    <property type="match status" value="1"/>
</dbReference>
<dbReference type="InterPro" id="IPR015940">
    <property type="entry name" value="UBA"/>
</dbReference>